<name>A0EBS3_PARTE</name>
<protein>
    <submittedName>
        <fullName evidence="1">Uncharacterized protein</fullName>
    </submittedName>
</protein>
<organism evidence="1 2">
    <name type="scientific">Paramecium tetraurelia</name>
    <dbReference type="NCBI Taxonomy" id="5888"/>
    <lineage>
        <taxon>Eukaryota</taxon>
        <taxon>Sar</taxon>
        <taxon>Alveolata</taxon>
        <taxon>Ciliophora</taxon>
        <taxon>Intramacronucleata</taxon>
        <taxon>Oligohymenophorea</taxon>
        <taxon>Peniculida</taxon>
        <taxon>Parameciidae</taxon>
        <taxon>Paramecium</taxon>
    </lineage>
</organism>
<accession>A0EBS3</accession>
<proteinExistence type="predicted"/>
<dbReference type="RefSeq" id="XP_001460137.1">
    <property type="nucleotide sequence ID" value="XM_001460100.1"/>
</dbReference>
<dbReference type="HOGENOM" id="CLU_2377327_0_0_1"/>
<dbReference type="KEGG" id="ptm:GSPATT00025474001"/>
<dbReference type="GeneID" id="5045922"/>
<reference evidence="1 2" key="1">
    <citation type="journal article" date="2006" name="Nature">
        <title>Global trends of whole-genome duplications revealed by the ciliate Paramecium tetraurelia.</title>
        <authorList>
            <consortium name="Genoscope"/>
            <person name="Aury J.-M."/>
            <person name="Jaillon O."/>
            <person name="Duret L."/>
            <person name="Noel B."/>
            <person name="Jubin C."/>
            <person name="Porcel B.M."/>
            <person name="Segurens B."/>
            <person name="Daubin V."/>
            <person name="Anthouard V."/>
            <person name="Aiach N."/>
            <person name="Arnaiz O."/>
            <person name="Billaut A."/>
            <person name="Beisson J."/>
            <person name="Blanc I."/>
            <person name="Bouhouche K."/>
            <person name="Camara F."/>
            <person name="Duharcourt S."/>
            <person name="Guigo R."/>
            <person name="Gogendeau D."/>
            <person name="Katinka M."/>
            <person name="Keller A.-M."/>
            <person name="Kissmehl R."/>
            <person name="Klotz C."/>
            <person name="Koll F."/>
            <person name="Le Moue A."/>
            <person name="Lepere C."/>
            <person name="Malinsky S."/>
            <person name="Nowacki M."/>
            <person name="Nowak J.K."/>
            <person name="Plattner H."/>
            <person name="Poulain J."/>
            <person name="Ruiz F."/>
            <person name="Serrano V."/>
            <person name="Zagulski M."/>
            <person name="Dessen P."/>
            <person name="Betermier M."/>
            <person name="Weissenbach J."/>
            <person name="Scarpelli C."/>
            <person name="Schachter V."/>
            <person name="Sperling L."/>
            <person name="Meyer E."/>
            <person name="Cohen J."/>
            <person name="Wincker P."/>
        </authorList>
    </citation>
    <scope>NUCLEOTIDE SEQUENCE [LARGE SCALE GENOMIC DNA]</scope>
    <source>
        <strain evidence="1 2">Stock d4-2</strain>
    </source>
</reference>
<dbReference type="EMBL" id="CT868669">
    <property type="protein sequence ID" value="CAK92740.1"/>
    <property type="molecule type" value="Genomic_DNA"/>
</dbReference>
<dbReference type="InParanoid" id="A0EBS3"/>
<dbReference type="Proteomes" id="UP000000600">
    <property type="component" value="Unassembled WGS sequence"/>
</dbReference>
<gene>
    <name evidence="1" type="ORF">GSPATT00025474001</name>
</gene>
<keyword evidence="2" id="KW-1185">Reference proteome</keyword>
<evidence type="ECO:0000313" key="1">
    <source>
        <dbReference type="EMBL" id="CAK92740.1"/>
    </source>
</evidence>
<dbReference type="AlphaFoldDB" id="A0EBS3"/>
<evidence type="ECO:0000313" key="2">
    <source>
        <dbReference type="Proteomes" id="UP000000600"/>
    </source>
</evidence>
<sequence length="95" mass="11144">MPLRIKIIPELQQIKLEVKENGSVHLMDIQMKLDQQNEDADLQSVSLLLKQSKQINHPPVQVQKHPACSFKKIDTQPKCDEIDWEDDQQFQKRVK</sequence>